<reference evidence="1" key="1">
    <citation type="submission" date="2020-11" db="EMBL/GenBank/DDBJ databases">
        <authorList>
            <consortium name="DOE Joint Genome Institute"/>
            <person name="Ahrendt S."/>
            <person name="Riley R."/>
            <person name="Andreopoulos W."/>
            <person name="Labutti K."/>
            <person name="Pangilinan J."/>
            <person name="Ruiz-Duenas F.J."/>
            <person name="Barrasa J.M."/>
            <person name="Sanchez-Garcia M."/>
            <person name="Camarero S."/>
            <person name="Miyauchi S."/>
            <person name="Serrano A."/>
            <person name="Linde D."/>
            <person name="Babiker R."/>
            <person name="Drula E."/>
            <person name="Ayuso-Fernandez I."/>
            <person name="Pacheco R."/>
            <person name="Padilla G."/>
            <person name="Ferreira P."/>
            <person name="Barriuso J."/>
            <person name="Kellner H."/>
            <person name="Castanera R."/>
            <person name="Alfaro M."/>
            <person name="Ramirez L."/>
            <person name="Pisabarro A.G."/>
            <person name="Kuo A."/>
            <person name="Tritt A."/>
            <person name="Lipzen A."/>
            <person name="He G."/>
            <person name="Yan M."/>
            <person name="Ng V."/>
            <person name="Cullen D."/>
            <person name="Martin F."/>
            <person name="Rosso M.-N."/>
            <person name="Henrissat B."/>
            <person name="Hibbett D."/>
            <person name="Martinez A.T."/>
            <person name="Grigoriev I.V."/>
        </authorList>
    </citation>
    <scope>NUCLEOTIDE SEQUENCE</scope>
    <source>
        <strain evidence="1">AH 40177</strain>
    </source>
</reference>
<name>A0A9P5P5Y9_9AGAR</name>
<comment type="caution">
    <text evidence="1">The sequence shown here is derived from an EMBL/GenBank/DDBJ whole genome shotgun (WGS) entry which is preliminary data.</text>
</comment>
<organism evidence="1 2">
    <name type="scientific">Rhodocollybia butyracea</name>
    <dbReference type="NCBI Taxonomy" id="206335"/>
    <lineage>
        <taxon>Eukaryota</taxon>
        <taxon>Fungi</taxon>
        <taxon>Dikarya</taxon>
        <taxon>Basidiomycota</taxon>
        <taxon>Agaricomycotina</taxon>
        <taxon>Agaricomycetes</taxon>
        <taxon>Agaricomycetidae</taxon>
        <taxon>Agaricales</taxon>
        <taxon>Marasmiineae</taxon>
        <taxon>Omphalotaceae</taxon>
        <taxon>Rhodocollybia</taxon>
    </lineage>
</organism>
<dbReference type="EMBL" id="JADNRY010000591">
    <property type="protein sequence ID" value="KAF9038250.1"/>
    <property type="molecule type" value="Genomic_DNA"/>
</dbReference>
<dbReference type="AlphaFoldDB" id="A0A9P5P5Y9"/>
<keyword evidence="2" id="KW-1185">Reference proteome</keyword>
<dbReference type="Proteomes" id="UP000772434">
    <property type="component" value="Unassembled WGS sequence"/>
</dbReference>
<protein>
    <submittedName>
        <fullName evidence="1">Uncharacterized protein</fullName>
    </submittedName>
</protein>
<gene>
    <name evidence="1" type="ORF">BDP27DRAFT_1525797</name>
</gene>
<evidence type="ECO:0000313" key="2">
    <source>
        <dbReference type="Proteomes" id="UP000772434"/>
    </source>
</evidence>
<proteinExistence type="predicted"/>
<evidence type="ECO:0000313" key="1">
    <source>
        <dbReference type="EMBL" id="KAF9038250.1"/>
    </source>
</evidence>
<dbReference type="OrthoDB" id="5598079at2759"/>
<sequence>MGEVLFTPIVDGKEVRQVLFSRVLHVPAFNNNLLSVLYLTKHKGFTLQILRDTMEFSLNGSVLFTASVNNKSGSQLNGHTISTVAEFANVGSTLPLDLELWHQRFFTTI</sequence>
<accession>A0A9P5P5Y9</accession>